<keyword evidence="3" id="KW-1185">Reference proteome</keyword>
<feature type="region of interest" description="Disordered" evidence="1">
    <location>
        <begin position="23"/>
        <end position="46"/>
    </location>
</feature>
<accession>A0A0E0BJ63</accession>
<reference evidence="2" key="2">
    <citation type="submission" date="2018-05" db="EMBL/GenBank/DDBJ databases">
        <title>OgluRS3 (Oryza glumaepatula Reference Sequence Version 3).</title>
        <authorList>
            <person name="Zhang J."/>
            <person name="Kudrna D."/>
            <person name="Lee S."/>
            <person name="Talag J."/>
            <person name="Welchert J."/>
            <person name="Wing R.A."/>
        </authorList>
    </citation>
    <scope>NUCLEOTIDE SEQUENCE [LARGE SCALE GENOMIC DNA]</scope>
</reference>
<dbReference type="EnsemblPlants" id="OGLUM11G13410.1">
    <property type="protein sequence ID" value="OGLUM11G13410.1"/>
    <property type="gene ID" value="OGLUM11G13410"/>
</dbReference>
<evidence type="ECO:0000313" key="2">
    <source>
        <dbReference type="EnsemblPlants" id="OGLUM11G13410.1"/>
    </source>
</evidence>
<feature type="compositionally biased region" description="Basic residues" evidence="1">
    <location>
        <begin position="31"/>
        <end position="41"/>
    </location>
</feature>
<dbReference type="Gramene" id="OGLUM11G13410.1">
    <property type="protein sequence ID" value="OGLUM11G13410.1"/>
    <property type="gene ID" value="OGLUM11G13410"/>
</dbReference>
<name>A0A0E0BJ63_9ORYZ</name>
<dbReference type="AlphaFoldDB" id="A0A0E0BJ63"/>
<evidence type="ECO:0000313" key="3">
    <source>
        <dbReference type="Proteomes" id="UP000026961"/>
    </source>
</evidence>
<dbReference type="Proteomes" id="UP000026961">
    <property type="component" value="Chromosome 11"/>
</dbReference>
<protein>
    <submittedName>
        <fullName evidence="2">Uncharacterized protein</fullName>
    </submittedName>
</protein>
<reference evidence="2" key="1">
    <citation type="submission" date="2015-04" db="UniProtKB">
        <authorList>
            <consortium name="EnsemblPlants"/>
        </authorList>
    </citation>
    <scope>IDENTIFICATION</scope>
</reference>
<evidence type="ECO:0000256" key="1">
    <source>
        <dbReference type="SAM" id="MobiDB-lite"/>
    </source>
</evidence>
<sequence>MHAHGRCMPASFSLRYRLSGPIFGHRGTPLGRRRGLRPRPHQRGDALPFSHVAADTDASLLPHRRPRCHHRHRRSAALLLSRLPTGRPTFRGREE</sequence>
<proteinExistence type="predicted"/>
<dbReference type="HOGENOM" id="CLU_2376253_0_0_1"/>
<organism evidence="2">
    <name type="scientific">Oryza glumipatula</name>
    <dbReference type="NCBI Taxonomy" id="40148"/>
    <lineage>
        <taxon>Eukaryota</taxon>
        <taxon>Viridiplantae</taxon>
        <taxon>Streptophyta</taxon>
        <taxon>Embryophyta</taxon>
        <taxon>Tracheophyta</taxon>
        <taxon>Spermatophyta</taxon>
        <taxon>Magnoliopsida</taxon>
        <taxon>Liliopsida</taxon>
        <taxon>Poales</taxon>
        <taxon>Poaceae</taxon>
        <taxon>BOP clade</taxon>
        <taxon>Oryzoideae</taxon>
        <taxon>Oryzeae</taxon>
        <taxon>Oryzinae</taxon>
        <taxon>Oryza</taxon>
    </lineage>
</organism>